<evidence type="ECO:0000313" key="1">
    <source>
        <dbReference type="EMBL" id="HIT85228.1"/>
    </source>
</evidence>
<comment type="caution">
    <text evidence="1">The sequence shown here is derived from an EMBL/GenBank/DDBJ whole genome shotgun (WGS) entry which is preliminary data.</text>
</comment>
<dbReference type="PANTHER" id="PTHR36848:SF2">
    <property type="entry name" value="SECRETED PROTEIN"/>
    <property type="match status" value="1"/>
</dbReference>
<dbReference type="PANTHER" id="PTHR36848">
    <property type="entry name" value="DNA-BINDING PROTEIN (PUTATIVE SECRETED PROTEIN)-RELATED"/>
    <property type="match status" value="1"/>
</dbReference>
<evidence type="ECO:0000313" key="2">
    <source>
        <dbReference type="Proteomes" id="UP000824165"/>
    </source>
</evidence>
<proteinExistence type="predicted"/>
<protein>
    <submittedName>
        <fullName evidence="1">Uncharacterized protein</fullName>
    </submittedName>
</protein>
<sequence length="678" mass="77150">MTDTKSIIDDILTPKREFTPIPFWFLNDSLEKEKLKAQLEDFNEKGVNAVVLHPRMGLPQSIEYLSEKYFDIIEFIVKTAEELDMRVVLYDEAMYPSGSAHGLVAKSDMFLASHGITLTKESGTKTLAEFDDGLKLVFKPTGGTIRGVHFGEDDGEPHAPLSADILNPKAVDKFIEFTHERYYMHLKKYFGSTVIGFFTDEPSVTGRGTSGFFGWTHGFEEEFTAKGGKLRELRALFENKTNASTTLYRSLLTKRLNTVYYKKLYDWCENHNIQLMGHPAESDDADEQSYFHVPGQDLIFRRVSPETGGVCGTDSVQAKCSSDTARCFGRRRNSNECFGACSRGGIPWHFTGADMKWYIDWLAVRGVNMFIPHAFFYSVSGKRKDERPPDVGPNNIWWKHYRLFSDYIKRVSYIMTDSKNHAETAVLCKSGDMKADEVKAFFEHQIEFNYLPVSLLNDAEVKNGRLRIGGYEYKYVLGMPVKGVKEIRSSKEAGERDFLTEDETAALRVTHITKNGADMYFAVNEGLCEINTLSSVPAEGNAAAVDLWNGRVSGLEGERRGGRTHFNLRLKPFESILILFGKNRVYAPPRRRTEIHPVFRLLSETAEKKIYVSEYIYGGCRDELFFKADFSEMAELYINGRFTSVSFFDNEFPADKKLLRHGKNEIKLIVYASAANKY</sequence>
<dbReference type="InterPro" id="IPR053161">
    <property type="entry name" value="Ulvan_degrading_GH"/>
</dbReference>
<reference evidence="1" key="1">
    <citation type="submission" date="2020-10" db="EMBL/GenBank/DDBJ databases">
        <authorList>
            <person name="Gilroy R."/>
        </authorList>
    </citation>
    <scope>NUCLEOTIDE SEQUENCE</scope>
    <source>
        <strain evidence="1">CHK181-108</strain>
    </source>
</reference>
<name>A0A9D1H2V8_9FIRM</name>
<gene>
    <name evidence="1" type="ORF">IAA60_04880</name>
</gene>
<dbReference type="Proteomes" id="UP000824165">
    <property type="component" value="Unassembled WGS sequence"/>
</dbReference>
<accession>A0A9D1H2V8</accession>
<feature type="non-terminal residue" evidence="1">
    <location>
        <position position="678"/>
    </location>
</feature>
<reference evidence="1" key="2">
    <citation type="journal article" date="2021" name="PeerJ">
        <title>Extensive microbial diversity within the chicken gut microbiome revealed by metagenomics and culture.</title>
        <authorList>
            <person name="Gilroy R."/>
            <person name="Ravi A."/>
            <person name="Getino M."/>
            <person name="Pursley I."/>
            <person name="Horton D.L."/>
            <person name="Alikhan N.F."/>
            <person name="Baker D."/>
            <person name="Gharbi K."/>
            <person name="Hall N."/>
            <person name="Watson M."/>
            <person name="Adriaenssens E.M."/>
            <person name="Foster-Nyarko E."/>
            <person name="Jarju S."/>
            <person name="Secka A."/>
            <person name="Antonio M."/>
            <person name="Oren A."/>
            <person name="Chaudhuri R.R."/>
            <person name="La Ragione R."/>
            <person name="Hildebrand F."/>
            <person name="Pallen M.J."/>
        </authorList>
    </citation>
    <scope>NUCLEOTIDE SEQUENCE</scope>
    <source>
        <strain evidence="1">CHK181-108</strain>
    </source>
</reference>
<dbReference type="EMBL" id="DVLU01000047">
    <property type="protein sequence ID" value="HIT85228.1"/>
    <property type="molecule type" value="Genomic_DNA"/>
</dbReference>
<dbReference type="AlphaFoldDB" id="A0A9D1H2V8"/>
<organism evidence="1 2">
    <name type="scientific">Candidatus Ornithomonoglobus intestinigallinarum</name>
    <dbReference type="NCBI Taxonomy" id="2840894"/>
    <lineage>
        <taxon>Bacteria</taxon>
        <taxon>Bacillati</taxon>
        <taxon>Bacillota</taxon>
        <taxon>Clostridia</taxon>
        <taxon>Candidatus Ornithomonoglobus</taxon>
    </lineage>
</organism>